<dbReference type="AlphaFoldDB" id="A0A4U2FBQ4"/>
<dbReference type="Proteomes" id="UP000305840">
    <property type="component" value="Unassembled WGS sequence"/>
</dbReference>
<evidence type="ECO:0000313" key="2">
    <source>
        <dbReference type="Proteomes" id="UP000305840"/>
    </source>
</evidence>
<keyword evidence="1" id="KW-0808">Transferase</keyword>
<gene>
    <name evidence="1" type="ORF">FCV91_02155</name>
</gene>
<sequence length="213" mass="24569">MIKHFEDKYPFFNRKDLYVPIFSSNINMEGGLDFNKLTVDARQLLNIDDSKPIFLYSGGIQAWQKSNLVVDFAKSVLESYGRIIILSMQSTFFEERLSEFSNSPYLLIRSVKPEELSTYYIAADYGIMFRDDNTLNVVSSPTKMSEYLYYGMKPVLTSTNVGDFVDFGIEYMQLTSKLDFSTLKSEKSLVNHKIITERMSSSDKELLMEYING</sequence>
<comment type="caution">
    <text evidence="1">The sequence shown here is derived from an EMBL/GenBank/DDBJ whole genome shotgun (WGS) entry which is preliminary data.</text>
</comment>
<name>A0A4U2FBQ4_9VIBR</name>
<proteinExistence type="predicted"/>
<dbReference type="EMBL" id="SYVO01000004">
    <property type="protein sequence ID" value="TKG12922.1"/>
    <property type="molecule type" value="Genomic_DNA"/>
</dbReference>
<reference evidence="1 2" key="1">
    <citation type="submission" date="2019-04" db="EMBL/GenBank/DDBJ databases">
        <title>A reverse ecology approach based on a biological definition of microbial populations.</title>
        <authorList>
            <person name="Arevalo P."/>
            <person name="Vaninsberghe D."/>
            <person name="Elsherbini J."/>
            <person name="Gore J."/>
            <person name="Polz M."/>
        </authorList>
    </citation>
    <scope>NUCLEOTIDE SEQUENCE [LARGE SCALE GENOMIC DNA]</scope>
    <source>
        <strain evidence="1 2">10N.222.48.A1</strain>
    </source>
</reference>
<dbReference type="Gene3D" id="3.40.50.2000">
    <property type="entry name" value="Glycogen Phosphorylase B"/>
    <property type="match status" value="1"/>
</dbReference>
<accession>A0A4U2FBQ4</accession>
<organism evidence="1 2">
    <name type="scientific">Vibrio lentus</name>
    <dbReference type="NCBI Taxonomy" id="136468"/>
    <lineage>
        <taxon>Bacteria</taxon>
        <taxon>Pseudomonadati</taxon>
        <taxon>Pseudomonadota</taxon>
        <taxon>Gammaproteobacteria</taxon>
        <taxon>Vibrionales</taxon>
        <taxon>Vibrionaceae</taxon>
        <taxon>Vibrio</taxon>
    </lineage>
</organism>
<dbReference type="GO" id="GO:0016740">
    <property type="term" value="F:transferase activity"/>
    <property type="evidence" value="ECO:0007669"/>
    <property type="project" value="UniProtKB-KW"/>
</dbReference>
<evidence type="ECO:0000313" key="1">
    <source>
        <dbReference type="EMBL" id="TKG12922.1"/>
    </source>
</evidence>
<protein>
    <submittedName>
        <fullName evidence="1">Glycosyltransferase family 4 protein</fullName>
    </submittedName>
</protein>